<proteinExistence type="predicted"/>
<accession>A0A0B7BF86</accession>
<organism evidence="1">
    <name type="scientific">Arion vulgaris</name>
    <dbReference type="NCBI Taxonomy" id="1028688"/>
    <lineage>
        <taxon>Eukaryota</taxon>
        <taxon>Metazoa</taxon>
        <taxon>Spiralia</taxon>
        <taxon>Lophotrochozoa</taxon>
        <taxon>Mollusca</taxon>
        <taxon>Gastropoda</taxon>
        <taxon>Heterobranchia</taxon>
        <taxon>Euthyneura</taxon>
        <taxon>Panpulmonata</taxon>
        <taxon>Eupulmonata</taxon>
        <taxon>Stylommatophora</taxon>
        <taxon>Helicina</taxon>
        <taxon>Arionoidea</taxon>
        <taxon>Arionidae</taxon>
        <taxon>Arion</taxon>
    </lineage>
</organism>
<evidence type="ECO:0000313" key="1">
    <source>
        <dbReference type="EMBL" id="CEK91542.1"/>
    </source>
</evidence>
<dbReference type="EMBL" id="HACG01044677">
    <property type="protein sequence ID" value="CEK91542.1"/>
    <property type="molecule type" value="Transcribed_RNA"/>
</dbReference>
<gene>
    <name evidence="1" type="primary">ORF183519</name>
    <name evidence="2" type="synonym">ORF183527</name>
</gene>
<sequence>MKSEGAAVGRNDILNAQKESFRTEEFQRCESHSLTRLRELGVNIGTARKD</sequence>
<dbReference type="AlphaFoldDB" id="A0A0B7BF86"/>
<dbReference type="EMBL" id="HACG01044678">
    <property type="protein sequence ID" value="CEK91543.1"/>
    <property type="molecule type" value="Transcribed_RNA"/>
</dbReference>
<protein>
    <submittedName>
        <fullName evidence="1">Uncharacterized protein</fullName>
    </submittedName>
</protein>
<name>A0A0B7BF86_9EUPU</name>
<evidence type="ECO:0000313" key="2">
    <source>
        <dbReference type="EMBL" id="CEK91543.1"/>
    </source>
</evidence>
<reference evidence="1" key="1">
    <citation type="submission" date="2014-12" db="EMBL/GenBank/DDBJ databases">
        <title>Insight into the proteome of Arion vulgaris.</title>
        <authorList>
            <person name="Aradska J."/>
            <person name="Bulat T."/>
            <person name="Smidak R."/>
            <person name="Sarate P."/>
            <person name="Gangsoo J."/>
            <person name="Sialana F."/>
            <person name="Bilban M."/>
            <person name="Lubec G."/>
        </authorList>
    </citation>
    <scope>NUCLEOTIDE SEQUENCE</scope>
    <source>
        <tissue evidence="1">Skin</tissue>
    </source>
</reference>